<dbReference type="Proteomes" id="UP000215383">
    <property type="component" value="Chromosome 1"/>
</dbReference>
<gene>
    <name evidence="11" type="primary">apeB</name>
    <name evidence="11" type="ORF">SAMEA4364220_01868</name>
</gene>
<evidence type="ECO:0000313" key="12">
    <source>
        <dbReference type="Proteomes" id="UP000215383"/>
    </source>
</evidence>
<dbReference type="EMBL" id="LT906446">
    <property type="protein sequence ID" value="SNV03788.1"/>
    <property type="molecule type" value="Genomic_DNA"/>
</dbReference>
<evidence type="ECO:0000256" key="8">
    <source>
        <dbReference type="ARBA" id="ARBA00023049"/>
    </source>
</evidence>
<accession>A0A239U305</accession>
<dbReference type="SUPFAM" id="SSF101821">
    <property type="entry name" value="Aminopeptidase/glucanase lid domain"/>
    <property type="match status" value="1"/>
</dbReference>
<comment type="cofactor">
    <cofactor evidence="1 10">
        <name>Zn(2+)</name>
        <dbReference type="ChEBI" id="CHEBI:29105"/>
    </cofactor>
</comment>
<dbReference type="CDD" id="cd05658">
    <property type="entry name" value="M18_DAP"/>
    <property type="match status" value="1"/>
</dbReference>
<dbReference type="PANTHER" id="PTHR28570:SF3">
    <property type="entry name" value="ASPARTYL AMINOPEPTIDASE"/>
    <property type="match status" value="1"/>
</dbReference>
<dbReference type="EC" id="3.4.11.-" evidence="10"/>
<dbReference type="GeneID" id="78507856"/>
<keyword evidence="5 9" id="KW-0479">Metal-binding</keyword>
<dbReference type="SUPFAM" id="SSF53187">
    <property type="entry name" value="Zn-dependent exopeptidases"/>
    <property type="match status" value="1"/>
</dbReference>
<evidence type="ECO:0000256" key="5">
    <source>
        <dbReference type="ARBA" id="ARBA00022723"/>
    </source>
</evidence>
<protein>
    <recommendedName>
        <fullName evidence="10">M18 family aminopeptidase</fullName>
        <ecNumber evidence="10">3.4.11.-</ecNumber>
    </recommendedName>
</protein>
<dbReference type="InterPro" id="IPR001948">
    <property type="entry name" value="Peptidase_M18"/>
</dbReference>
<dbReference type="Gene3D" id="2.30.250.10">
    <property type="entry name" value="Aminopeptidase i, Domain 2"/>
    <property type="match status" value="1"/>
</dbReference>
<comment type="similarity">
    <text evidence="2 9">Belongs to the peptidase M18 family.</text>
</comment>
<name>A0A239U305_9FIRM</name>
<evidence type="ECO:0000256" key="6">
    <source>
        <dbReference type="ARBA" id="ARBA00022801"/>
    </source>
</evidence>
<dbReference type="eggNOG" id="COG1362">
    <property type="taxonomic scope" value="Bacteria"/>
</dbReference>
<dbReference type="GO" id="GO:0005737">
    <property type="term" value="C:cytoplasm"/>
    <property type="evidence" value="ECO:0007669"/>
    <property type="project" value="UniProtKB-ARBA"/>
</dbReference>
<reference evidence="11 12" key="1">
    <citation type="submission" date="2017-06" db="EMBL/GenBank/DDBJ databases">
        <authorList>
            <consortium name="Pathogen Informatics"/>
        </authorList>
    </citation>
    <scope>NUCLEOTIDE SEQUENCE [LARGE SCALE GENOMIC DNA]</scope>
    <source>
        <strain evidence="11 12">NCTC10570</strain>
    </source>
</reference>
<dbReference type="RefSeq" id="WP_027889026.1">
    <property type="nucleotide sequence ID" value="NZ_LT906446.1"/>
</dbReference>
<sequence>MSYTGSLLNFISSSTSPYHTVFTAQDYLIKNDFEELSLDNDWKIELEKKYFVKIYDSTLIAFIPHQARRDGMRIAVSHTDFPCLKIKPKAQIIQDKYGKLNVEVYGGMILNTWLDRPLSLAGKVALKGDDVFTPKVEFVDFRRPLMTIPNLAIHMDRNVNDGKALNKQKEMLPIAFMQGDEDDAQDCLLNLLAEQLNCEKEAILSYDLTVYQTESPCYLGFNSEFISSPRLDNITSVKACVEGIISDKRKSGLDVVVLFDNEEVGSRTKQGGASLILSNMLERIYSACGYSRQVFLADLAKSFMLSIDVAHALHPNYLEKNDVTNKPILNHGLAIKMAASQSYAGDAEAIAIIKALCEKYKIDYQMYVNRSDIPGGSTIGSIASALLSMRTLDIGVPILAMHSARELMGKYDQKSLEFLVRAFFEGFR</sequence>
<evidence type="ECO:0000256" key="10">
    <source>
        <dbReference type="RuleBase" id="RU004387"/>
    </source>
</evidence>
<keyword evidence="7 9" id="KW-0862">Zinc</keyword>
<dbReference type="GO" id="GO:0004177">
    <property type="term" value="F:aminopeptidase activity"/>
    <property type="evidence" value="ECO:0007669"/>
    <property type="project" value="UniProtKB-KW"/>
</dbReference>
<evidence type="ECO:0000256" key="2">
    <source>
        <dbReference type="ARBA" id="ARBA00008290"/>
    </source>
</evidence>
<dbReference type="Pfam" id="PF02127">
    <property type="entry name" value="Peptidase_M18"/>
    <property type="match status" value="1"/>
</dbReference>
<keyword evidence="12" id="KW-1185">Reference proteome</keyword>
<dbReference type="InterPro" id="IPR023358">
    <property type="entry name" value="Peptidase_M18_dom2"/>
</dbReference>
<dbReference type="GO" id="GO:0006508">
    <property type="term" value="P:proteolysis"/>
    <property type="evidence" value="ECO:0007669"/>
    <property type="project" value="UniProtKB-KW"/>
</dbReference>
<keyword evidence="4 9" id="KW-0645">Protease</keyword>
<dbReference type="AlphaFoldDB" id="A0A239U305"/>
<dbReference type="PANTHER" id="PTHR28570">
    <property type="entry name" value="ASPARTYL AMINOPEPTIDASE"/>
    <property type="match status" value="1"/>
</dbReference>
<evidence type="ECO:0000313" key="11">
    <source>
        <dbReference type="EMBL" id="SNV03788.1"/>
    </source>
</evidence>
<dbReference type="GO" id="GO:0008237">
    <property type="term" value="F:metallopeptidase activity"/>
    <property type="evidence" value="ECO:0007669"/>
    <property type="project" value="UniProtKB-KW"/>
</dbReference>
<keyword evidence="6 9" id="KW-0378">Hydrolase</keyword>
<dbReference type="PRINTS" id="PR00932">
    <property type="entry name" value="AMINO1PTASE"/>
</dbReference>
<dbReference type="NCBIfam" id="NF002759">
    <property type="entry name" value="PRK02813.1"/>
    <property type="match status" value="1"/>
</dbReference>
<keyword evidence="3 9" id="KW-0031">Aminopeptidase</keyword>
<evidence type="ECO:0000256" key="4">
    <source>
        <dbReference type="ARBA" id="ARBA00022670"/>
    </source>
</evidence>
<keyword evidence="8 9" id="KW-0482">Metalloprotease</keyword>
<evidence type="ECO:0000256" key="3">
    <source>
        <dbReference type="ARBA" id="ARBA00022438"/>
    </source>
</evidence>
<dbReference type="GO" id="GO:0008270">
    <property type="term" value="F:zinc ion binding"/>
    <property type="evidence" value="ECO:0007669"/>
    <property type="project" value="InterPro"/>
</dbReference>
<evidence type="ECO:0000256" key="9">
    <source>
        <dbReference type="RuleBase" id="RU004386"/>
    </source>
</evidence>
<evidence type="ECO:0000256" key="7">
    <source>
        <dbReference type="ARBA" id="ARBA00022833"/>
    </source>
</evidence>
<evidence type="ECO:0000256" key="1">
    <source>
        <dbReference type="ARBA" id="ARBA00001947"/>
    </source>
</evidence>
<dbReference type="Gene3D" id="3.40.630.10">
    <property type="entry name" value="Zn peptidases"/>
    <property type="match status" value="1"/>
</dbReference>
<organism evidence="11 12">
    <name type="scientific">Megamonas hypermegale</name>
    <dbReference type="NCBI Taxonomy" id="158847"/>
    <lineage>
        <taxon>Bacteria</taxon>
        <taxon>Bacillati</taxon>
        <taxon>Bacillota</taxon>
        <taxon>Negativicutes</taxon>
        <taxon>Selenomonadales</taxon>
        <taxon>Selenomonadaceae</taxon>
        <taxon>Megamonas</taxon>
    </lineage>
</organism>
<proteinExistence type="inferred from homology"/>